<keyword evidence="2" id="KW-1185">Reference proteome</keyword>
<evidence type="ECO:0000313" key="2">
    <source>
        <dbReference type="Proteomes" id="UP000827872"/>
    </source>
</evidence>
<organism evidence="1 2">
    <name type="scientific">Sphaerodactylus townsendi</name>
    <dbReference type="NCBI Taxonomy" id="933632"/>
    <lineage>
        <taxon>Eukaryota</taxon>
        <taxon>Metazoa</taxon>
        <taxon>Chordata</taxon>
        <taxon>Craniata</taxon>
        <taxon>Vertebrata</taxon>
        <taxon>Euteleostomi</taxon>
        <taxon>Lepidosauria</taxon>
        <taxon>Squamata</taxon>
        <taxon>Bifurcata</taxon>
        <taxon>Gekkota</taxon>
        <taxon>Sphaerodactylidae</taxon>
        <taxon>Sphaerodactylus</taxon>
    </lineage>
</organism>
<name>A0ACB8FT23_9SAUR</name>
<accession>A0ACB8FT23</accession>
<reference evidence="1" key="1">
    <citation type="submission" date="2021-08" db="EMBL/GenBank/DDBJ databases">
        <title>The first chromosome-level gecko genome reveals the dynamic sex chromosomes of Neotropical dwarf geckos (Sphaerodactylidae: Sphaerodactylus).</title>
        <authorList>
            <person name="Pinto B.J."/>
            <person name="Keating S.E."/>
            <person name="Gamble T."/>
        </authorList>
    </citation>
    <scope>NUCLEOTIDE SEQUENCE</scope>
    <source>
        <strain evidence="1">TG3544</strain>
    </source>
</reference>
<evidence type="ECO:0000313" key="1">
    <source>
        <dbReference type="EMBL" id="KAH8008442.1"/>
    </source>
</evidence>
<dbReference type="EMBL" id="CM037619">
    <property type="protein sequence ID" value="KAH8008442.1"/>
    <property type="molecule type" value="Genomic_DNA"/>
</dbReference>
<proteinExistence type="predicted"/>
<sequence>MTCPNPGEINQALTSITFRELNRSCTLDDLIEKCLRSFDLDGNLCTSDFMVNMTLTVHNWVVPSAELARRLSTLYPLFGYPCCCFIRNTETCP</sequence>
<protein>
    <submittedName>
        <fullName evidence="1">Uncharacterized protein</fullName>
    </submittedName>
</protein>
<gene>
    <name evidence="1" type="ORF">K3G42_029620</name>
</gene>
<comment type="caution">
    <text evidence="1">The sequence shown here is derived from an EMBL/GenBank/DDBJ whole genome shotgun (WGS) entry which is preliminary data.</text>
</comment>
<dbReference type="Proteomes" id="UP000827872">
    <property type="component" value="Linkage Group LG06"/>
</dbReference>